<name>A0AAI9T6S8_PENTH</name>
<comment type="caution">
    <text evidence="1">The sequence shown here is derived from an EMBL/GenBank/DDBJ whole genome shotgun (WGS) entry which is preliminary data.</text>
</comment>
<dbReference type="AlphaFoldDB" id="A0AAI9T6S8"/>
<reference evidence="1" key="2">
    <citation type="journal article" date="2016" name="Fungal Biol.">
        <title>Ochratoxin A production by Penicillium thymicola.</title>
        <authorList>
            <person name="Nguyen H.D.T."/>
            <person name="McMullin D.R."/>
            <person name="Ponomareva E."/>
            <person name="Riley R."/>
            <person name="Pomraning K.R."/>
            <person name="Baker S.E."/>
            <person name="Seifert K.A."/>
        </authorList>
    </citation>
    <scope>NUCLEOTIDE SEQUENCE</scope>
    <source>
        <strain evidence="1">DAOM 180753</strain>
    </source>
</reference>
<dbReference type="InterPro" id="IPR011990">
    <property type="entry name" value="TPR-like_helical_dom_sf"/>
</dbReference>
<proteinExistence type="predicted"/>
<evidence type="ECO:0000313" key="2">
    <source>
        <dbReference type="Proteomes" id="UP001227192"/>
    </source>
</evidence>
<dbReference type="Proteomes" id="UP001227192">
    <property type="component" value="Unassembled WGS sequence"/>
</dbReference>
<gene>
    <name evidence="1" type="ORF">VN97_g12195</name>
</gene>
<evidence type="ECO:0000313" key="1">
    <source>
        <dbReference type="EMBL" id="KAJ9481295.1"/>
    </source>
</evidence>
<dbReference type="SUPFAM" id="SSF48452">
    <property type="entry name" value="TPR-like"/>
    <property type="match status" value="1"/>
</dbReference>
<protein>
    <submittedName>
        <fullName evidence="1">Uncharacterized protein</fullName>
    </submittedName>
</protein>
<organism evidence="1 2">
    <name type="scientific">Penicillium thymicola</name>
    <dbReference type="NCBI Taxonomy" id="293382"/>
    <lineage>
        <taxon>Eukaryota</taxon>
        <taxon>Fungi</taxon>
        <taxon>Dikarya</taxon>
        <taxon>Ascomycota</taxon>
        <taxon>Pezizomycotina</taxon>
        <taxon>Eurotiomycetes</taxon>
        <taxon>Eurotiomycetidae</taxon>
        <taxon>Eurotiales</taxon>
        <taxon>Aspergillaceae</taxon>
        <taxon>Penicillium</taxon>
    </lineage>
</organism>
<sequence length="646" mass="73610">MHINLPTPLQEPMLTFNKMSSEEEANPDHSYDKLGMSAQISAKTVFCTITRTCCTHTEQWKRLVRYVLAELHPRNKSIGSLVRQAKAALGDVEFPVNVIYNARRTGRRWHDIVSWISQESDQPLTGILLVLEKGYIWERYTKSELRTALDTLPNKSDTLRDAKRQTMVSDVIPQLKVTGSADSTHLIILLSYLANHEVPIDLLCRGASPRKRWTEDGDIVETDPAELGLSNDLIRICSPDTLTKVLSELQSLSAIDWVSNSRFKLTERLSSWRPARFPGNIWSKLSHVRHALERARRCCKVEDMTPMARIDIALNVIESARFSVMEWKQSAIKHAEELTVDLDDGYMLSCLAQRRCLLHRLSGGTDLAFNSLTDGASYQGNRRLHAAYGHTVVQHALNHIQLDQLTKATQLLGTWRPASKAHSAMEQAVLFRQQLIMGKILRYRGYFKESLSYLERSRSITNTAKDLTYIEDASELACSLADTYLELDYPAKAESCLQAAINRQVPKQGALVIALAECLFAQKRLGEVEQTLRGVFKHRLKLMKMDKLRLAIVQAKLSHVRSQFGEAFRYWTEVMSNLRRFHLASGRTTRTILLSQCDVLHRHGLLDLERKTRDQLDALQECADVVGALYWISGLRHWLDYLEQCN</sequence>
<dbReference type="EMBL" id="LACB01000831">
    <property type="protein sequence ID" value="KAJ9481295.1"/>
    <property type="molecule type" value="Genomic_DNA"/>
</dbReference>
<reference evidence="1" key="1">
    <citation type="submission" date="2015-06" db="EMBL/GenBank/DDBJ databases">
        <authorList>
            <person name="Nguyen H."/>
        </authorList>
    </citation>
    <scope>NUCLEOTIDE SEQUENCE</scope>
    <source>
        <strain evidence="1">DAOM 180753</strain>
    </source>
</reference>
<keyword evidence="2" id="KW-1185">Reference proteome</keyword>
<dbReference type="Gene3D" id="1.25.40.10">
    <property type="entry name" value="Tetratricopeptide repeat domain"/>
    <property type="match status" value="1"/>
</dbReference>
<accession>A0AAI9T6S8</accession>